<feature type="transmembrane region" description="Helical" evidence="1">
    <location>
        <begin position="55"/>
        <end position="74"/>
    </location>
</feature>
<evidence type="ECO:0008006" key="4">
    <source>
        <dbReference type="Google" id="ProtNLM"/>
    </source>
</evidence>
<feature type="transmembrane region" description="Helical" evidence="1">
    <location>
        <begin position="20"/>
        <end position="43"/>
    </location>
</feature>
<dbReference type="RefSeq" id="WP_114510887.1">
    <property type="nucleotide sequence ID" value="NZ_QPMK01000006.1"/>
</dbReference>
<reference evidence="2 3" key="1">
    <citation type="submission" date="2018-07" db="EMBL/GenBank/DDBJ databases">
        <title>Thalassococcus profundi sp. nov., a marine bacterium isolated from deep seawater of Okinawa Trough.</title>
        <authorList>
            <person name="Yu M."/>
        </authorList>
    </citation>
    <scope>NUCLEOTIDE SEQUENCE [LARGE SCALE GENOMIC DNA]</scope>
    <source>
        <strain evidence="2 3">WRAS1</strain>
    </source>
</reference>
<accession>A0A369TPD9</accession>
<dbReference type="OrthoDB" id="7874165at2"/>
<name>A0A369TPD9_9RHOB</name>
<organism evidence="2 3">
    <name type="scientific">Thalassococcus profundi</name>
    <dbReference type="NCBI Taxonomy" id="2282382"/>
    <lineage>
        <taxon>Bacteria</taxon>
        <taxon>Pseudomonadati</taxon>
        <taxon>Pseudomonadota</taxon>
        <taxon>Alphaproteobacteria</taxon>
        <taxon>Rhodobacterales</taxon>
        <taxon>Roseobacteraceae</taxon>
        <taxon>Thalassococcus</taxon>
    </lineage>
</organism>
<dbReference type="AlphaFoldDB" id="A0A369TPD9"/>
<gene>
    <name evidence="2" type="ORF">DU478_10385</name>
</gene>
<sequence>MMILYTLGDAVRRKARATVWSIIAGIFLLVGLGFLTSAFWMVLSELRDPLFAAQVLGGGFFGIGLIFLGISWLVGRRLYRLPPTPAAKTGTEPIVQMIEGFLLGLNAGRSTRGTRRSDRH</sequence>
<protein>
    <recommendedName>
        <fullName evidence="4">Phage holin family protein</fullName>
    </recommendedName>
</protein>
<evidence type="ECO:0000313" key="2">
    <source>
        <dbReference type="EMBL" id="RDD66315.1"/>
    </source>
</evidence>
<comment type="caution">
    <text evidence="2">The sequence shown here is derived from an EMBL/GenBank/DDBJ whole genome shotgun (WGS) entry which is preliminary data.</text>
</comment>
<evidence type="ECO:0000256" key="1">
    <source>
        <dbReference type="SAM" id="Phobius"/>
    </source>
</evidence>
<keyword evidence="1" id="KW-1133">Transmembrane helix</keyword>
<evidence type="ECO:0000313" key="3">
    <source>
        <dbReference type="Proteomes" id="UP000253977"/>
    </source>
</evidence>
<keyword evidence="1" id="KW-0472">Membrane</keyword>
<keyword evidence="1" id="KW-0812">Transmembrane</keyword>
<keyword evidence="3" id="KW-1185">Reference proteome</keyword>
<dbReference type="EMBL" id="QPMK01000006">
    <property type="protein sequence ID" value="RDD66315.1"/>
    <property type="molecule type" value="Genomic_DNA"/>
</dbReference>
<proteinExistence type="predicted"/>
<dbReference type="Proteomes" id="UP000253977">
    <property type="component" value="Unassembled WGS sequence"/>
</dbReference>